<dbReference type="GO" id="GO:0015276">
    <property type="term" value="F:ligand-gated monoatomic ion channel activity"/>
    <property type="evidence" value="ECO:0007669"/>
    <property type="project" value="InterPro"/>
</dbReference>
<evidence type="ECO:0000313" key="9">
    <source>
        <dbReference type="EMBL" id="KTE91605.1"/>
    </source>
</evidence>
<dbReference type="OMA" id="IFATYSI"/>
<dbReference type="SUPFAM" id="SSF53850">
    <property type="entry name" value="Periplasmic binding protein-like II"/>
    <property type="match status" value="1"/>
</dbReference>
<dbReference type="SMART" id="SM00079">
    <property type="entry name" value="PBPe"/>
    <property type="match status" value="1"/>
</dbReference>
<dbReference type="InterPro" id="IPR051455">
    <property type="entry name" value="Bact_solute-bind_prot3"/>
</dbReference>
<organism evidence="9 10">
    <name type="scientific">Desulfitobacterium hafniense</name>
    <name type="common">Desulfitobacterium frappieri</name>
    <dbReference type="NCBI Taxonomy" id="49338"/>
    <lineage>
        <taxon>Bacteria</taxon>
        <taxon>Bacillati</taxon>
        <taxon>Bacillota</taxon>
        <taxon>Clostridia</taxon>
        <taxon>Eubacteriales</taxon>
        <taxon>Desulfitobacteriaceae</taxon>
        <taxon>Desulfitobacterium</taxon>
    </lineage>
</organism>
<proteinExistence type="inferred from homology"/>
<evidence type="ECO:0000256" key="1">
    <source>
        <dbReference type="ARBA" id="ARBA00010333"/>
    </source>
</evidence>
<dbReference type="PROSITE" id="PS51257">
    <property type="entry name" value="PROKAR_LIPOPROTEIN"/>
    <property type="match status" value="1"/>
</dbReference>
<evidence type="ECO:0000256" key="4">
    <source>
        <dbReference type="RuleBase" id="RU003744"/>
    </source>
</evidence>
<evidence type="ECO:0000313" key="10">
    <source>
        <dbReference type="Proteomes" id="UP000054623"/>
    </source>
</evidence>
<evidence type="ECO:0000256" key="5">
    <source>
        <dbReference type="SAM" id="MobiDB-lite"/>
    </source>
</evidence>
<accession>A0A0W1JJH2</accession>
<dbReference type="AlphaFoldDB" id="A0A0W1JJH2"/>
<dbReference type="InterPro" id="IPR001320">
    <property type="entry name" value="Iontro_rcpt_C"/>
</dbReference>
<dbReference type="Gene3D" id="3.40.190.10">
    <property type="entry name" value="Periplasmic binding protein-like II"/>
    <property type="match status" value="2"/>
</dbReference>
<feature type="domain" description="Ionotropic glutamate receptor C-terminal" evidence="8">
    <location>
        <begin position="56"/>
        <end position="277"/>
    </location>
</feature>
<keyword evidence="2" id="KW-0813">Transport</keyword>
<comment type="caution">
    <text evidence="9">The sequence shown here is derived from an EMBL/GenBank/DDBJ whole genome shotgun (WGS) entry which is preliminary data.</text>
</comment>
<dbReference type="GO" id="GO:0016020">
    <property type="term" value="C:membrane"/>
    <property type="evidence" value="ECO:0007669"/>
    <property type="project" value="InterPro"/>
</dbReference>
<evidence type="ECO:0000259" key="7">
    <source>
        <dbReference type="SMART" id="SM00062"/>
    </source>
</evidence>
<name>A0A0W1JJH2_DESHA</name>
<dbReference type="GO" id="GO:0006865">
    <property type="term" value="P:amino acid transport"/>
    <property type="evidence" value="ECO:0007669"/>
    <property type="project" value="TreeGrafter"/>
</dbReference>
<dbReference type="InterPro" id="IPR018313">
    <property type="entry name" value="SBP_3_CS"/>
</dbReference>
<dbReference type="RefSeq" id="WP_011461725.1">
    <property type="nucleotide sequence ID" value="NZ_LOCK01000022.1"/>
</dbReference>
<dbReference type="PANTHER" id="PTHR30085:SF6">
    <property type="entry name" value="ABC TRANSPORTER GLUTAMINE-BINDING PROTEIN GLNH"/>
    <property type="match status" value="1"/>
</dbReference>
<dbReference type="PANTHER" id="PTHR30085">
    <property type="entry name" value="AMINO ACID ABC TRANSPORTER PERMEASE"/>
    <property type="match status" value="1"/>
</dbReference>
<protein>
    <submittedName>
        <fullName evidence="9">Adhesin</fullName>
    </submittedName>
</protein>
<feature type="signal peptide" evidence="6">
    <location>
        <begin position="1"/>
        <end position="19"/>
    </location>
</feature>
<dbReference type="InterPro" id="IPR001638">
    <property type="entry name" value="Solute-binding_3/MltF_N"/>
</dbReference>
<evidence type="ECO:0000256" key="6">
    <source>
        <dbReference type="SAM" id="SignalP"/>
    </source>
</evidence>
<dbReference type="EMBL" id="LOCK01000022">
    <property type="protein sequence ID" value="KTE91605.1"/>
    <property type="molecule type" value="Genomic_DNA"/>
</dbReference>
<gene>
    <name evidence="9" type="ORF">AT727_21635</name>
</gene>
<feature type="domain" description="Solute-binding protein family 3/N-terminal" evidence="7">
    <location>
        <begin position="56"/>
        <end position="278"/>
    </location>
</feature>
<dbReference type="Pfam" id="PF00497">
    <property type="entry name" value="SBP_bac_3"/>
    <property type="match status" value="1"/>
</dbReference>
<reference evidence="9 10" key="1">
    <citation type="submission" date="2015-12" db="EMBL/GenBank/DDBJ databases">
        <title>Draft Genome Sequence of Desulfitobacterium hafniense Strain DH, a Sulfate-reducing Bacterium Isolated from Paddy Soils.</title>
        <authorList>
            <person name="Bao P."/>
            <person name="Zhang X."/>
            <person name="Li G."/>
        </authorList>
    </citation>
    <scope>NUCLEOTIDE SEQUENCE [LARGE SCALE GENOMIC DNA]</scope>
    <source>
        <strain evidence="9 10">DH</strain>
    </source>
</reference>
<dbReference type="SMART" id="SM00062">
    <property type="entry name" value="PBPb"/>
    <property type="match status" value="1"/>
</dbReference>
<evidence type="ECO:0000259" key="8">
    <source>
        <dbReference type="SMART" id="SM00079"/>
    </source>
</evidence>
<evidence type="ECO:0000256" key="3">
    <source>
        <dbReference type="ARBA" id="ARBA00022729"/>
    </source>
</evidence>
<dbReference type="GO" id="GO:0005576">
    <property type="term" value="C:extracellular region"/>
    <property type="evidence" value="ECO:0007669"/>
    <property type="project" value="TreeGrafter"/>
</dbReference>
<dbReference type="Proteomes" id="UP000054623">
    <property type="component" value="Unassembled WGS sequence"/>
</dbReference>
<dbReference type="GO" id="GO:0030288">
    <property type="term" value="C:outer membrane-bounded periplasmic space"/>
    <property type="evidence" value="ECO:0007669"/>
    <property type="project" value="TreeGrafter"/>
</dbReference>
<sequence>MKKLGILLASVFLVGSLLAGCGSSTAQQPAQPPAQSGGGSESGAPADVQAIKDRGALSVGVKVDVPGFGYKDPKTNVIDGFEIDLVKALAEEIFGDPSKIKLQAVTAKTRGPLLDSGDVDMVVATFTITEDRKKSYNFSDPYYIDGVGLLVKKAPGYKSLKDLDGKNIGVAQSATSKTAVQAEADKLGVKVKFQEFATYPEIKAALDSGRVDAFSVDRSILLGYIDDSTMLLDDKFSPQEYGVASKLGNDGLAKLVNDKIAEMKGNGELDKLIEKWGL</sequence>
<dbReference type="PROSITE" id="PS01039">
    <property type="entry name" value="SBP_BACTERIAL_3"/>
    <property type="match status" value="1"/>
</dbReference>
<comment type="similarity">
    <text evidence="1 4">Belongs to the bacterial solute-binding protein 3 family.</text>
</comment>
<feature type="region of interest" description="Disordered" evidence="5">
    <location>
        <begin position="24"/>
        <end position="46"/>
    </location>
</feature>
<keyword evidence="3 6" id="KW-0732">Signal</keyword>
<feature type="chain" id="PRO_5038684585" evidence="6">
    <location>
        <begin position="20"/>
        <end position="278"/>
    </location>
</feature>
<feature type="compositionally biased region" description="Low complexity" evidence="5">
    <location>
        <begin position="24"/>
        <end position="35"/>
    </location>
</feature>
<evidence type="ECO:0000256" key="2">
    <source>
        <dbReference type="ARBA" id="ARBA00022448"/>
    </source>
</evidence>
<dbReference type="OrthoDB" id="9774451at2"/>